<dbReference type="AlphaFoldDB" id="A0A840P7V2"/>
<dbReference type="InterPro" id="IPR000515">
    <property type="entry name" value="MetI-like"/>
</dbReference>
<feature type="transmembrane region" description="Helical" evidence="7">
    <location>
        <begin position="28"/>
        <end position="49"/>
    </location>
</feature>
<dbReference type="PROSITE" id="PS50928">
    <property type="entry name" value="ABC_TM1"/>
    <property type="match status" value="1"/>
</dbReference>
<keyword evidence="2 7" id="KW-0813">Transport</keyword>
<evidence type="ECO:0000256" key="4">
    <source>
        <dbReference type="ARBA" id="ARBA00022692"/>
    </source>
</evidence>
<evidence type="ECO:0000256" key="1">
    <source>
        <dbReference type="ARBA" id="ARBA00004651"/>
    </source>
</evidence>
<evidence type="ECO:0000256" key="5">
    <source>
        <dbReference type="ARBA" id="ARBA00022989"/>
    </source>
</evidence>
<evidence type="ECO:0000259" key="8">
    <source>
        <dbReference type="PROSITE" id="PS50928"/>
    </source>
</evidence>
<dbReference type="InterPro" id="IPR035906">
    <property type="entry name" value="MetI-like_sf"/>
</dbReference>
<keyword evidence="3" id="KW-1003">Cell membrane</keyword>
<feature type="transmembrane region" description="Helical" evidence="7">
    <location>
        <begin position="172"/>
        <end position="195"/>
    </location>
</feature>
<dbReference type="GO" id="GO:0055085">
    <property type="term" value="P:transmembrane transport"/>
    <property type="evidence" value="ECO:0007669"/>
    <property type="project" value="InterPro"/>
</dbReference>
<gene>
    <name evidence="9" type="ORF">HNP84_004815</name>
</gene>
<proteinExistence type="inferred from homology"/>
<comment type="similarity">
    <text evidence="7">Belongs to the binding-protein-dependent transport system permease family.</text>
</comment>
<dbReference type="Gene3D" id="1.10.3720.10">
    <property type="entry name" value="MetI-like"/>
    <property type="match status" value="1"/>
</dbReference>
<protein>
    <submittedName>
        <fullName evidence="9">Multiple sugar transport system permease protein</fullName>
    </submittedName>
</protein>
<accession>A0A840P7V2</accession>
<keyword evidence="10" id="KW-1185">Reference proteome</keyword>
<keyword evidence="5 7" id="KW-1133">Transmembrane helix</keyword>
<dbReference type="SUPFAM" id="SSF161098">
    <property type="entry name" value="MetI-like"/>
    <property type="match status" value="1"/>
</dbReference>
<dbReference type="Pfam" id="PF00528">
    <property type="entry name" value="BPD_transp_1"/>
    <property type="match status" value="1"/>
</dbReference>
<dbReference type="EMBL" id="JACHGN010000010">
    <property type="protein sequence ID" value="MBB5135079.1"/>
    <property type="molecule type" value="Genomic_DNA"/>
</dbReference>
<evidence type="ECO:0000256" key="3">
    <source>
        <dbReference type="ARBA" id="ARBA00022475"/>
    </source>
</evidence>
<dbReference type="Proteomes" id="UP000578449">
    <property type="component" value="Unassembled WGS sequence"/>
</dbReference>
<dbReference type="RefSeq" id="WP_221336643.1">
    <property type="nucleotide sequence ID" value="NZ_BAABIX010000042.1"/>
</dbReference>
<evidence type="ECO:0000256" key="7">
    <source>
        <dbReference type="RuleBase" id="RU363032"/>
    </source>
</evidence>
<feature type="transmembrane region" description="Helical" evidence="7">
    <location>
        <begin position="280"/>
        <end position="302"/>
    </location>
</feature>
<evidence type="ECO:0000256" key="2">
    <source>
        <dbReference type="ARBA" id="ARBA00022448"/>
    </source>
</evidence>
<sequence>MATITAPTPAPATTPAGRRLPPWRRVPAGLLFTLPFLVFYVAFLVWPTLSALYLSFFNESLTGTRGEWVGLANWAEMFGDSAMWASFGNTLYFTLLTTPPLVVLGLVMALLTNRAMPLRWLWRMSFFAPFLLPASVVALIWIWLFQPGFGLVNDTLTRIGLAELGWLTEPELAMVSVAIATVWWTVGFNYLLYLAALQQIPQHLYDAAAIDGAGWWQRLRSVTLPMLRRTTGLVIVLQILASLRVFDQIYLLYQGTGGPGFAARPILEHVYTTAFTNFRFGYASAISTFFFALIVAVSAVQLKLFARKGPDR</sequence>
<dbReference type="PANTHER" id="PTHR30193">
    <property type="entry name" value="ABC TRANSPORTER PERMEASE PROTEIN"/>
    <property type="match status" value="1"/>
</dbReference>
<keyword evidence="6 7" id="KW-0472">Membrane</keyword>
<evidence type="ECO:0000313" key="10">
    <source>
        <dbReference type="Proteomes" id="UP000578449"/>
    </source>
</evidence>
<reference evidence="9 10" key="1">
    <citation type="submission" date="2020-08" db="EMBL/GenBank/DDBJ databases">
        <title>Genomic Encyclopedia of Type Strains, Phase IV (KMG-IV): sequencing the most valuable type-strain genomes for metagenomic binning, comparative biology and taxonomic classification.</title>
        <authorList>
            <person name="Goeker M."/>
        </authorList>
    </citation>
    <scope>NUCLEOTIDE SEQUENCE [LARGE SCALE GENOMIC DNA]</scope>
    <source>
        <strain evidence="9 10">DSM 45615</strain>
    </source>
</reference>
<name>A0A840P7V2_9ACTN</name>
<dbReference type="CDD" id="cd06261">
    <property type="entry name" value="TM_PBP2"/>
    <property type="match status" value="1"/>
</dbReference>
<keyword evidence="9" id="KW-0762">Sugar transport</keyword>
<organism evidence="9 10">
    <name type="scientific">Thermocatellispora tengchongensis</name>
    <dbReference type="NCBI Taxonomy" id="1073253"/>
    <lineage>
        <taxon>Bacteria</taxon>
        <taxon>Bacillati</taxon>
        <taxon>Actinomycetota</taxon>
        <taxon>Actinomycetes</taxon>
        <taxon>Streptosporangiales</taxon>
        <taxon>Streptosporangiaceae</taxon>
        <taxon>Thermocatellispora</taxon>
    </lineage>
</organism>
<dbReference type="InterPro" id="IPR051393">
    <property type="entry name" value="ABC_transporter_permease"/>
</dbReference>
<feature type="transmembrane region" description="Helical" evidence="7">
    <location>
        <begin position="124"/>
        <end position="144"/>
    </location>
</feature>
<evidence type="ECO:0000256" key="6">
    <source>
        <dbReference type="ARBA" id="ARBA00023136"/>
    </source>
</evidence>
<comment type="caution">
    <text evidence="9">The sequence shown here is derived from an EMBL/GenBank/DDBJ whole genome shotgun (WGS) entry which is preliminary data.</text>
</comment>
<dbReference type="GO" id="GO:0005886">
    <property type="term" value="C:plasma membrane"/>
    <property type="evidence" value="ECO:0007669"/>
    <property type="project" value="UniProtKB-SubCell"/>
</dbReference>
<dbReference type="PANTHER" id="PTHR30193:SF41">
    <property type="entry name" value="DIACETYLCHITOBIOSE UPTAKE SYSTEM PERMEASE PROTEIN NGCF"/>
    <property type="match status" value="1"/>
</dbReference>
<feature type="transmembrane region" description="Helical" evidence="7">
    <location>
        <begin position="91"/>
        <end position="112"/>
    </location>
</feature>
<evidence type="ECO:0000313" key="9">
    <source>
        <dbReference type="EMBL" id="MBB5135079.1"/>
    </source>
</evidence>
<feature type="domain" description="ABC transmembrane type-1" evidence="8">
    <location>
        <begin position="87"/>
        <end position="301"/>
    </location>
</feature>
<keyword evidence="4 7" id="KW-0812">Transmembrane</keyword>
<comment type="subcellular location">
    <subcellularLocation>
        <location evidence="1 7">Cell membrane</location>
        <topology evidence="1 7">Multi-pass membrane protein</topology>
    </subcellularLocation>
</comment>